<evidence type="ECO:0000313" key="8">
    <source>
        <dbReference type="EMBL" id="MFC3853384.1"/>
    </source>
</evidence>
<keyword evidence="5" id="KW-0975">Bacterial flagellum</keyword>
<feature type="domain" description="Flagellin N-terminal" evidence="6">
    <location>
        <begin position="6"/>
        <end position="140"/>
    </location>
</feature>
<dbReference type="InterPro" id="IPR001492">
    <property type="entry name" value="Flagellin"/>
</dbReference>
<dbReference type="Proteomes" id="UP001595617">
    <property type="component" value="Unassembled WGS sequence"/>
</dbReference>
<comment type="similarity">
    <text evidence="3">Belongs to the bacterial flagellin family.</text>
</comment>
<evidence type="ECO:0000256" key="3">
    <source>
        <dbReference type="ARBA" id="ARBA00005709"/>
    </source>
</evidence>
<keyword evidence="8" id="KW-0966">Cell projection</keyword>
<keyword evidence="8" id="KW-0969">Cilium</keyword>
<name>A0ABV7ZZ88_9GAMM</name>
<organism evidence="8 9">
    <name type="scientific">Saccharospirillum mangrovi</name>
    <dbReference type="NCBI Taxonomy" id="2161747"/>
    <lineage>
        <taxon>Bacteria</taxon>
        <taxon>Pseudomonadati</taxon>
        <taxon>Pseudomonadota</taxon>
        <taxon>Gammaproteobacteria</taxon>
        <taxon>Oceanospirillales</taxon>
        <taxon>Saccharospirillaceae</taxon>
        <taxon>Saccharospirillum</taxon>
    </lineage>
</organism>
<dbReference type="InterPro" id="IPR046358">
    <property type="entry name" value="Flagellin_C"/>
</dbReference>
<gene>
    <name evidence="8" type="primary">flgL</name>
    <name evidence="8" type="ORF">ACFOOG_11120</name>
</gene>
<reference evidence="9" key="1">
    <citation type="journal article" date="2019" name="Int. J. Syst. Evol. Microbiol.">
        <title>The Global Catalogue of Microorganisms (GCM) 10K type strain sequencing project: providing services to taxonomists for standard genome sequencing and annotation.</title>
        <authorList>
            <consortium name="The Broad Institute Genomics Platform"/>
            <consortium name="The Broad Institute Genome Sequencing Center for Infectious Disease"/>
            <person name="Wu L."/>
            <person name="Ma J."/>
        </authorList>
    </citation>
    <scope>NUCLEOTIDE SEQUENCE [LARGE SCALE GENOMIC DNA]</scope>
    <source>
        <strain evidence="9">IBRC 10765</strain>
    </source>
</reference>
<dbReference type="Pfam" id="PF00669">
    <property type="entry name" value="Flagellin_N"/>
    <property type="match status" value="1"/>
</dbReference>
<dbReference type="PANTHER" id="PTHR42792:SF1">
    <property type="entry name" value="FLAGELLAR HOOK-ASSOCIATED PROTEIN 3"/>
    <property type="match status" value="1"/>
</dbReference>
<evidence type="ECO:0000256" key="5">
    <source>
        <dbReference type="ARBA" id="ARBA00023143"/>
    </source>
</evidence>
<comment type="subcellular location">
    <subcellularLocation>
        <location evidence="1">Bacterial flagellum</location>
    </subcellularLocation>
    <subcellularLocation>
        <location evidence="2">Secreted</location>
    </subcellularLocation>
</comment>
<protein>
    <submittedName>
        <fullName evidence="8">Flagellar hook-associated protein FlgL</fullName>
    </submittedName>
</protein>
<dbReference type="PANTHER" id="PTHR42792">
    <property type="entry name" value="FLAGELLIN"/>
    <property type="match status" value="1"/>
</dbReference>
<evidence type="ECO:0000256" key="1">
    <source>
        <dbReference type="ARBA" id="ARBA00004365"/>
    </source>
</evidence>
<dbReference type="SUPFAM" id="SSF64518">
    <property type="entry name" value="Phase 1 flagellin"/>
    <property type="match status" value="1"/>
</dbReference>
<dbReference type="InterPro" id="IPR013384">
    <property type="entry name" value="Flagell_FlgL"/>
</dbReference>
<feature type="domain" description="Flagellin C-terminal" evidence="7">
    <location>
        <begin position="333"/>
        <end position="415"/>
    </location>
</feature>
<accession>A0ABV7ZZ88</accession>
<evidence type="ECO:0000313" key="9">
    <source>
        <dbReference type="Proteomes" id="UP001595617"/>
    </source>
</evidence>
<proteinExistence type="inferred from homology"/>
<dbReference type="Gene3D" id="1.20.1330.10">
    <property type="entry name" value="f41 fragment of flagellin, N-terminal domain"/>
    <property type="match status" value="2"/>
</dbReference>
<comment type="caution">
    <text evidence="8">The sequence shown here is derived from an EMBL/GenBank/DDBJ whole genome shotgun (WGS) entry which is preliminary data.</text>
</comment>
<sequence length="417" mass="45194">MADRLSSYQISASSLNNILRFQAQVAKTSEQVSTGRKVVTPADDPVANSRILQLDQEIALGAQYEKNIDSLRGRLEYQESIMVGMETVLQRVRELTVAAGNGTTTIADRQAYAAEIKLRADEFLQQVNSKDASGEFLFSGFSGQTQAFVKNPGGGFTYQGDEGQRLIRISNSNSVPVSDNGKDIFLDVPVKKPSFYTYASELNRGQPVGVISQGIIADQEAFSAFFPEDAIITFNNELDIEPPGPNFTVRQRSDGKVIEGLANQAYFPGMQVGFAGLQIGVTGNPAPGDSFVVESAKKQGPLYTMERLVGGLMTLGDSAEDTAKVATLLADSLDNIDAAIENVSIYRSKIGARLNTAETTKDIHMDLGLVAKDVRSNLADIDYAEAVSRLQMETLALEAAQQTYVKVASLTLFNFLR</sequence>
<dbReference type="EMBL" id="JBHRYR010000003">
    <property type="protein sequence ID" value="MFC3853384.1"/>
    <property type="molecule type" value="Genomic_DNA"/>
</dbReference>
<dbReference type="NCBIfam" id="TIGR02550">
    <property type="entry name" value="flagell_flgL"/>
    <property type="match status" value="1"/>
</dbReference>
<evidence type="ECO:0000256" key="2">
    <source>
        <dbReference type="ARBA" id="ARBA00004613"/>
    </source>
</evidence>
<dbReference type="InterPro" id="IPR001029">
    <property type="entry name" value="Flagellin_N"/>
</dbReference>
<keyword evidence="4" id="KW-0964">Secreted</keyword>
<evidence type="ECO:0000259" key="6">
    <source>
        <dbReference type="Pfam" id="PF00669"/>
    </source>
</evidence>
<dbReference type="Pfam" id="PF00700">
    <property type="entry name" value="Flagellin_C"/>
    <property type="match status" value="1"/>
</dbReference>
<evidence type="ECO:0000256" key="4">
    <source>
        <dbReference type="ARBA" id="ARBA00022525"/>
    </source>
</evidence>
<keyword evidence="8" id="KW-0282">Flagellum</keyword>
<keyword evidence="9" id="KW-1185">Reference proteome</keyword>
<evidence type="ECO:0000259" key="7">
    <source>
        <dbReference type="Pfam" id="PF00700"/>
    </source>
</evidence>
<dbReference type="RefSeq" id="WP_380696486.1">
    <property type="nucleotide sequence ID" value="NZ_JBHRYR010000003.1"/>
</dbReference>